<gene>
    <name evidence="1" type="ORF">B0H17DRAFT_1191747</name>
</gene>
<name>A0AAD7GZ71_MYCRO</name>
<reference evidence="1" key="1">
    <citation type="submission" date="2023-03" db="EMBL/GenBank/DDBJ databases">
        <title>Massive genome expansion in bonnet fungi (Mycena s.s.) driven by repeated elements and novel gene families across ecological guilds.</title>
        <authorList>
            <consortium name="Lawrence Berkeley National Laboratory"/>
            <person name="Harder C.B."/>
            <person name="Miyauchi S."/>
            <person name="Viragh M."/>
            <person name="Kuo A."/>
            <person name="Thoen E."/>
            <person name="Andreopoulos B."/>
            <person name="Lu D."/>
            <person name="Skrede I."/>
            <person name="Drula E."/>
            <person name="Henrissat B."/>
            <person name="Morin E."/>
            <person name="Kohler A."/>
            <person name="Barry K."/>
            <person name="LaButti K."/>
            <person name="Morin E."/>
            <person name="Salamov A."/>
            <person name="Lipzen A."/>
            <person name="Mereny Z."/>
            <person name="Hegedus B."/>
            <person name="Baldrian P."/>
            <person name="Stursova M."/>
            <person name="Weitz H."/>
            <person name="Taylor A."/>
            <person name="Grigoriev I.V."/>
            <person name="Nagy L.G."/>
            <person name="Martin F."/>
            <person name="Kauserud H."/>
        </authorList>
    </citation>
    <scope>NUCLEOTIDE SEQUENCE</scope>
    <source>
        <strain evidence="1">CBHHK067</strain>
    </source>
</reference>
<sequence>MHASPLPNLIPVIPSAVLLQTPAADDMQDTLSMHITHMPGPNIPAMFPDVLATEKTYRDTPNEEMLLESMKMASQLGTDFTSPSVPALQFVNVGHGVSIPYTESMPEPYSECPPSPRSTTNSSIAVNIRHNISIPYTASTLSTTMHMGHSTSAIPPATPCAMSRLLPSCPVAVIGTLLLVQSPGMLLLQASTDLALMGQTSLPSSYTLSTLSLKSGSAMKR</sequence>
<proteinExistence type="predicted"/>
<protein>
    <submittedName>
        <fullName evidence="1">Uncharacterized protein</fullName>
    </submittedName>
</protein>
<evidence type="ECO:0000313" key="1">
    <source>
        <dbReference type="EMBL" id="KAJ7708267.1"/>
    </source>
</evidence>
<keyword evidence="2" id="KW-1185">Reference proteome</keyword>
<dbReference type="Proteomes" id="UP001221757">
    <property type="component" value="Unassembled WGS sequence"/>
</dbReference>
<accession>A0AAD7GZ71</accession>
<organism evidence="1 2">
    <name type="scientific">Mycena rosella</name>
    <name type="common">Pink bonnet</name>
    <name type="synonym">Agaricus rosellus</name>
    <dbReference type="NCBI Taxonomy" id="1033263"/>
    <lineage>
        <taxon>Eukaryota</taxon>
        <taxon>Fungi</taxon>
        <taxon>Dikarya</taxon>
        <taxon>Basidiomycota</taxon>
        <taxon>Agaricomycotina</taxon>
        <taxon>Agaricomycetes</taxon>
        <taxon>Agaricomycetidae</taxon>
        <taxon>Agaricales</taxon>
        <taxon>Marasmiineae</taxon>
        <taxon>Mycenaceae</taxon>
        <taxon>Mycena</taxon>
    </lineage>
</organism>
<dbReference type="EMBL" id="JARKIE010000004">
    <property type="protein sequence ID" value="KAJ7708267.1"/>
    <property type="molecule type" value="Genomic_DNA"/>
</dbReference>
<evidence type="ECO:0000313" key="2">
    <source>
        <dbReference type="Proteomes" id="UP001221757"/>
    </source>
</evidence>
<comment type="caution">
    <text evidence="1">The sequence shown here is derived from an EMBL/GenBank/DDBJ whole genome shotgun (WGS) entry which is preliminary data.</text>
</comment>
<dbReference type="AlphaFoldDB" id="A0AAD7GZ71"/>